<dbReference type="AlphaFoldDB" id="A0AAE0TQD9"/>
<organism evidence="1 2">
    <name type="scientific">Recurvomyces mirabilis</name>
    <dbReference type="NCBI Taxonomy" id="574656"/>
    <lineage>
        <taxon>Eukaryota</taxon>
        <taxon>Fungi</taxon>
        <taxon>Dikarya</taxon>
        <taxon>Ascomycota</taxon>
        <taxon>Pezizomycotina</taxon>
        <taxon>Dothideomycetes</taxon>
        <taxon>Dothideomycetidae</taxon>
        <taxon>Mycosphaerellales</taxon>
        <taxon>Teratosphaeriaceae</taxon>
        <taxon>Recurvomyces</taxon>
    </lineage>
</organism>
<dbReference type="Proteomes" id="UP001274830">
    <property type="component" value="Unassembled WGS sequence"/>
</dbReference>
<protein>
    <submittedName>
        <fullName evidence="1">Uncharacterized protein</fullName>
    </submittedName>
</protein>
<accession>A0AAE0TQD9</accession>
<reference evidence="1" key="1">
    <citation type="submission" date="2023-07" db="EMBL/GenBank/DDBJ databases">
        <title>Black Yeasts Isolated from many extreme environments.</title>
        <authorList>
            <person name="Coleine C."/>
            <person name="Stajich J.E."/>
            <person name="Selbmann L."/>
        </authorList>
    </citation>
    <scope>NUCLEOTIDE SEQUENCE</scope>
    <source>
        <strain evidence="1">CCFEE 5485</strain>
    </source>
</reference>
<proteinExistence type="predicted"/>
<keyword evidence="2" id="KW-1185">Reference proteome</keyword>
<evidence type="ECO:0000313" key="2">
    <source>
        <dbReference type="Proteomes" id="UP001274830"/>
    </source>
</evidence>
<comment type="caution">
    <text evidence="1">The sequence shown here is derived from an EMBL/GenBank/DDBJ whole genome shotgun (WGS) entry which is preliminary data.</text>
</comment>
<gene>
    <name evidence="1" type="ORF">LTR78_010465</name>
</gene>
<sequence length="339" mass="36770">MRRCKHSAVIEHLSSTQSSLADSLRLQRLIDQLPDGDAQRPLVLACIGTTEKQVAVEQLLLADKVTACKTHPSLCNAFLDSSTKDSDHPIILLDIDVTSGPAVHHAQSLCHQFRPLPAQSAEVAESVRLQLVRDVFLPFSDVVCIFADDFGGLSSVLRFIRSCEDVPGPKASSPLNTRFIVVSSSKDGSSSADLDEADFLDDARKLEQLQMLGSISVEYVLGTGSKGARYAALRRRLADHELEAARAERLIGMRLFCGTHLASLFSQCLEHTVSDSVAEFDVFLASRRGVSTLPNLADCLTAVLHTLEGPPHGALVTVIATSLLMDAYPRSSHRECPQS</sequence>
<evidence type="ECO:0000313" key="1">
    <source>
        <dbReference type="EMBL" id="KAK3669648.1"/>
    </source>
</evidence>
<dbReference type="EMBL" id="JAUTXT010000076">
    <property type="protein sequence ID" value="KAK3669648.1"/>
    <property type="molecule type" value="Genomic_DNA"/>
</dbReference>
<name>A0AAE0TQD9_9PEZI</name>